<evidence type="ECO:0000313" key="1">
    <source>
        <dbReference type="EMBL" id="CAG7825698.1"/>
    </source>
</evidence>
<sequence>GVIIEGADLNIPECGSCCEVCKR</sequence>
<organism evidence="1 2">
    <name type="scientific">Allacma fusca</name>
    <dbReference type="NCBI Taxonomy" id="39272"/>
    <lineage>
        <taxon>Eukaryota</taxon>
        <taxon>Metazoa</taxon>
        <taxon>Ecdysozoa</taxon>
        <taxon>Arthropoda</taxon>
        <taxon>Hexapoda</taxon>
        <taxon>Collembola</taxon>
        <taxon>Symphypleona</taxon>
        <taxon>Sminthuridae</taxon>
        <taxon>Allacma</taxon>
    </lineage>
</organism>
<name>A0A8J2L3P2_9HEXA</name>
<dbReference type="Proteomes" id="UP000708208">
    <property type="component" value="Unassembled WGS sequence"/>
</dbReference>
<evidence type="ECO:0000313" key="2">
    <source>
        <dbReference type="Proteomes" id="UP000708208"/>
    </source>
</evidence>
<reference evidence="1" key="1">
    <citation type="submission" date="2021-06" db="EMBL/GenBank/DDBJ databases">
        <authorList>
            <person name="Hodson N. C."/>
            <person name="Mongue J. A."/>
            <person name="Jaron S. K."/>
        </authorList>
    </citation>
    <scope>NUCLEOTIDE SEQUENCE</scope>
</reference>
<gene>
    <name evidence="1" type="ORF">AFUS01_LOCUS35796</name>
</gene>
<protein>
    <submittedName>
        <fullName evidence="1">Uncharacterized protein</fullName>
    </submittedName>
</protein>
<comment type="caution">
    <text evidence="1">The sequence shown here is derived from an EMBL/GenBank/DDBJ whole genome shotgun (WGS) entry which is preliminary data.</text>
</comment>
<dbReference type="AlphaFoldDB" id="A0A8J2L3P2"/>
<dbReference type="EMBL" id="CAJVCH010537238">
    <property type="protein sequence ID" value="CAG7825698.1"/>
    <property type="molecule type" value="Genomic_DNA"/>
</dbReference>
<feature type="non-terminal residue" evidence="1">
    <location>
        <position position="1"/>
    </location>
</feature>
<proteinExistence type="predicted"/>
<keyword evidence="2" id="KW-1185">Reference proteome</keyword>
<accession>A0A8J2L3P2</accession>